<dbReference type="EMBL" id="HE573026">
    <property type="protein sequence ID" value="CCC52072.1"/>
    <property type="molecule type" value="Genomic_DNA"/>
</dbReference>
<feature type="compositionally biased region" description="Basic and acidic residues" evidence="1">
    <location>
        <begin position="34"/>
        <end position="44"/>
    </location>
</feature>
<dbReference type="InterPro" id="IPR037151">
    <property type="entry name" value="AlkB-like_sf"/>
</dbReference>
<dbReference type="SUPFAM" id="SSF51197">
    <property type="entry name" value="Clavaminate synthase-like"/>
    <property type="match status" value="1"/>
</dbReference>
<reference evidence="2" key="1">
    <citation type="journal article" date="2012" name="Proc. Natl. Acad. Sci. U.S.A.">
        <title>Antigenic diversity is generated by distinct evolutionary mechanisms in African trypanosome species.</title>
        <authorList>
            <person name="Jackson A.P."/>
            <person name="Berry A."/>
            <person name="Aslett M."/>
            <person name="Allison H.C."/>
            <person name="Burton P."/>
            <person name="Vavrova-Anderson J."/>
            <person name="Brown R."/>
            <person name="Browne H."/>
            <person name="Corton N."/>
            <person name="Hauser H."/>
            <person name="Gamble J."/>
            <person name="Gilderthorp R."/>
            <person name="Marcello L."/>
            <person name="McQuillan J."/>
            <person name="Otto T.D."/>
            <person name="Quail M.A."/>
            <person name="Sanders M.J."/>
            <person name="van Tonder A."/>
            <person name="Ginger M.L."/>
            <person name="Field M.C."/>
            <person name="Barry J.D."/>
            <person name="Hertz-Fowler C."/>
            <person name="Berriman M."/>
        </authorList>
    </citation>
    <scope>NUCLEOTIDE SEQUENCE</scope>
    <source>
        <strain evidence="2">Y486</strain>
    </source>
</reference>
<gene>
    <name evidence="2" type="ORF">TVY486_1011150</name>
</gene>
<feature type="compositionally biased region" description="Low complexity" evidence="1">
    <location>
        <begin position="582"/>
        <end position="597"/>
    </location>
</feature>
<evidence type="ECO:0000256" key="1">
    <source>
        <dbReference type="SAM" id="MobiDB-lite"/>
    </source>
</evidence>
<dbReference type="Gene3D" id="2.60.120.590">
    <property type="entry name" value="Alpha-ketoglutarate-dependent dioxygenase AlkB-like"/>
    <property type="match status" value="1"/>
</dbReference>
<accession>G0U863</accession>
<name>G0U863_TRYVY</name>
<organism evidence="2">
    <name type="scientific">Trypanosoma vivax (strain Y486)</name>
    <dbReference type="NCBI Taxonomy" id="1055687"/>
    <lineage>
        <taxon>Eukaryota</taxon>
        <taxon>Discoba</taxon>
        <taxon>Euglenozoa</taxon>
        <taxon>Kinetoplastea</taxon>
        <taxon>Metakinetoplastina</taxon>
        <taxon>Trypanosomatida</taxon>
        <taxon>Trypanosomatidae</taxon>
        <taxon>Trypanosoma</taxon>
        <taxon>Duttonella</taxon>
    </lineage>
</organism>
<sequence length="642" mass="71638">MWATYARLLRWGAAAVSGQVVPPRRRRQFVMKEGQEGLKHHDNNDSDSSFPKATTPHRPAGGVTHALSQREEYRYFQKEREEALCSHGSPGEWLTPLPHRFTIDEHSYENSRPTRHERETMLRQALERDGASAVEFTDGGEENIELCGLSSGDFHAQEGSITVPRESALYNTVLARGELESRARHNSWSVARQMQSLANERGVFGSMNTTTPNAAGKDIIDDSRRRRRADEGSYTNVFDGDLLEPNYESVGYPRSTYGMRKMLIDGLTGYQGIITREEEALICEELMHLLHSNQAAYIAEETRYCVNVYEKELEVPGKDTLAFAMARVPTLRSVLKRFVHLGLIPSPPNICQVSEMIGNFSGYPVHKKPPTIGPYVGILNLVSTTVMHMQHVNNPWFPRLHMNPRSLFVVEQPCLSEYKMGYKQTHQPFHTFEYATRVSKDYRIEVLFAMVEVAQTRCLREAVGIAEYAQERLRRASDSQTCPNTLQLPHSFSSQLPTTGEPVERTCEQLPFGGLTEKWLPPLQRLLRSAEGGNAGTHDSSEKYVVDGNALRERLLASGGIGCQARAFDSSAVSGGRGQQKAATSAGAAPGAESSPTNRRVAALKARYELAKKLKESNRVTTPPGGVRVIRGHSPHDRSNFG</sequence>
<proteinExistence type="predicted"/>
<feature type="region of interest" description="Disordered" evidence="1">
    <location>
        <begin position="34"/>
        <end position="62"/>
    </location>
</feature>
<feature type="region of interest" description="Disordered" evidence="1">
    <location>
        <begin position="573"/>
        <end position="599"/>
    </location>
</feature>
<evidence type="ECO:0000313" key="2">
    <source>
        <dbReference type="EMBL" id="CCC52072.1"/>
    </source>
</evidence>
<feature type="region of interest" description="Disordered" evidence="1">
    <location>
        <begin position="613"/>
        <end position="642"/>
    </location>
</feature>
<protein>
    <submittedName>
        <fullName evidence="2">Uncharacterized protein</fullName>
    </submittedName>
</protein>
<dbReference type="AlphaFoldDB" id="G0U863"/>
<dbReference type="VEuPathDB" id="TriTrypDB:TvY486_1011150"/>